<comment type="caution">
    <text evidence="10">The sequence shown here is derived from an EMBL/GenBank/DDBJ whole genome shotgun (WGS) entry which is preliminary data.</text>
</comment>
<dbReference type="InterPro" id="IPR003663">
    <property type="entry name" value="Sugar/inositol_transpt"/>
</dbReference>
<dbReference type="Proteomes" id="UP001152888">
    <property type="component" value="Unassembled WGS sequence"/>
</dbReference>
<protein>
    <recommendedName>
        <fullName evidence="9">Major facilitator superfamily (MFS) profile domain-containing protein</fullName>
    </recommendedName>
</protein>
<feature type="transmembrane region" description="Helical" evidence="8">
    <location>
        <begin position="387"/>
        <end position="407"/>
    </location>
</feature>
<evidence type="ECO:0000256" key="6">
    <source>
        <dbReference type="ARBA" id="ARBA00023180"/>
    </source>
</evidence>
<feature type="transmembrane region" description="Helical" evidence="8">
    <location>
        <begin position="350"/>
        <end position="375"/>
    </location>
</feature>
<keyword evidence="4 8" id="KW-1133">Transmembrane helix</keyword>
<feature type="transmembrane region" description="Helical" evidence="8">
    <location>
        <begin position="251"/>
        <end position="273"/>
    </location>
</feature>
<organism evidence="10 11">
    <name type="scientific">Acanthoscelides obtectus</name>
    <name type="common">Bean weevil</name>
    <name type="synonym">Bruchus obtectus</name>
    <dbReference type="NCBI Taxonomy" id="200917"/>
    <lineage>
        <taxon>Eukaryota</taxon>
        <taxon>Metazoa</taxon>
        <taxon>Ecdysozoa</taxon>
        <taxon>Arthropoda</taxon>
        <taxon>Hexapoda</taxon>
        <taxon>Insecta</taxon>
        <taxon>Pterygota</taxon>
        <taxon>Neoptera</taxon>
        <taxon>Endopterygota</taxon>
        <taxon>Coleoptera</taxon>
        <taxon>Polyphaga</taxon>
        <taxon>Cucujiformia</taxon>
        <taxon>Chrysomeloidea</taxon>
        <taxon>Chrysomelidae</taxon>
        <taxon>Bruchinae</taxon>
        <taxon>Bruchini</taxon>
        <taxon>Acanthoscelides</taxon>
    </lineage>
</organism>
<dbReference type="GO" id="GO:0022857">
    <property type="term" value="F:transmembrane transporter activity"/>
    <property type="evidence" value="ECO:0007669"/>
    <property type="project" value="InterPro"/>
</dbReference>
<reference evidence="10" key="1">
    <citation type="submission" date="2022-03" db="EMBL/GenBank/DDBJ databases">
        <authorList>
            <person name="Sayadi A."/>
        </authorList>
    </citation>
    <scope>NUCLEOTIDE SEQUENCE</scope>
</reference>
<feature type="transmembrane region" description="Helical" evidence="8">
    <location>
        <begin position="82"/>
        <end position="100"/>
    </location>
</feature>
<feature type="transmembrane region" description="Helical" evidence="8">
    <location>
        <begin position="106"/>
        <end position="128"/>
    </location>
</feature>
<dbReference type="InterPro" id="IPR005829">
    <property type="entry name" value="Sugar_transporter_CS"/>
</dbReference>
<evidence type="ECO:0000256" key="7">
    <source>
        <dbReference type="ARBA" id="ARBA00024348"/>
    </source>
</evidence>
<comment type="similarity">
    <text evidence="7">Belongs to the major facilitator superfamily. Sugar transporter (TC 2.A.1.1) family. Trehalose transporter subfamily.</text>
</comment>
<keyword evidence="3 8" id="KW-0812">Transmembrane</keyword>
<keyword evidence="11" id="KW-1185">Reference proteome</keyword>
<name>A0A9P0L4J6_ACAOB</name>
<feature type="domain" description="Major facilitator superfamily (MFS) profile" evidence="9">
    <location>
        <begin position="7"/>
        <end position="442"/>
    </location>
</feature>
<evidence type="ECO:0000256" key="1">
    <source>
        <dbReference type="ARBA" id="ARBA00004651"/>
    </source>
</evidence>
<dbReference type="EMBL" id="CAKOFQ010006949">
    <property type="protein sequence ID" value="CAH1984043.1"/>
    <property type="molecule type" value="Genomic_DNA"/>
</dbReference>
<dbReference type="PANTHER" id="PTHR48021">
    <property type="match status" value="1"/>
</dbReference>
<evidence type="ECO:0000256" key="4">
    <source>
        <dbReference type="ARBA" id="ARBA00022989"/>
    </source>
</evidence>
<feature type="transmembrane region" description="Helical" evidence="8">
    <location>
        <begin position="413"/>
        <end position="436"/>
    </location>
</feature>
<comment type="subcellular location">
    <subcellularLocation>
        <location evidence="1">Cell membrane</location>
        <topology evidence="1">Multi-pass membrane protein</topology>
    </subcellularLocation>
</comment>
<dbReference type="InterPro" id="IPR050549">
    <property type="entry name" value="MFS_Trehalose_Transporter"/>
</dbReference>
<feature type="transmembrane region" description="Helical" evidence="8">
    <location>
        <begin position="165"/>
        <end position="187"/>
    </location>
</feature>
<accession>A0A9P0L4J6</accession>
<sequence>MKIDRDLIAIFIVDLLATSGDIALSWTSPMLPKLQSNDSSINPLGRPITKDEDSWIASLLNIVAAVGSFPFSIIADKFGRRIGLIAIAVPFIVSYLTLAMAKNLYWYYFARAIGGLAIGGGYALLPLYIAEVSKDSNRGAMSQTLNVFWAIGNFIPYAIGPFISIFWFNVILACLPASFLVIFSISGPESPYYLVKRNKIREAENVLMKLRSKSRDEIQSELSCIKTNLKQDDNQQGSFFDILTNRKLLKIFIMCLILVLTQELSGFCAIMYHLEMIFAVSGTNLDSGVCALIVGFASMISSLISPCLIDRAGRRFLIISSCIGMFLALALLSIFFYIQDETDISINYIFWVPIFSLILYIFSFNFGICCVPWTLISEIFPTNVKHIAASSITSITWITSFLTTSYYNTINSWIGLSGTFCFYSLFCIFAAIYSTIAVPETKNKSFSEIQEMIQNGKVDRKTYVEGEILLHEIKT</sequence>
<dbReference type="Gene3D" id="1.20.1250.20">
    <property type="entry name" value="MFS general substrate transporter like domains"/>
    <property type="match status" value="1"/>
</dbReference>
<dbReference type="PROSITE" id="PS50850">
    <property type="entry name" value="MFS"/>
    <property type="match status" value="1"/>
</dbReference>
<keyword evidence="6" id="KW-0325">Glycoprotein</keyword>
<keyword evidence="2" id="KW-1003">Cell membrane</keyword>
<dbReference type="FunFam" id="1.20.1250.20:FF:000055">
    <property type="entry name" value="Facilitated trehalose transporter Tret1-2 homolog"/>
    <property type="match status" value="1"/>
</dbReference>
<evidence type="ECO:0000313" key="10">
    <source>
        <dbReference type="EMBL" id="CAH1984043.1"/>
    </source>
</evidence>
<feature type="transmembrane region" description="Helical" evidence="8">
    <location>
        <begin position="7"/>
        <end position="26"/>
    </location>
</feature>
<dbReference type="SUPFAM" id="SSF103473">
    <property type="entry name" value="MFS general substrate transporter"/>
    <property type="match status" value="1"/>
</dbReference>
<evidence type="ECO:0000256" key="8">
    <source>
        <dbReference type="SAM" id="Phobius"/>
    </source>
</evidence>
<keyword evidence="5 8" id="KW-0472">Membrane</keyword>
<evidence type="ECO:0000256" key="5">
    <source>
        <dbReference type="ARBA" id="ARBA00023136"/>
    </source>
</evidence>
<evidence type="ECO:0000256" key="3">
    <source>
        <dbReference type="ARBA" id="ARBA00022692"/>
    </source>
</evidence>
<proteinExistence type="inferred from homology"/>
<evidence type="ECO:0000313" key="11">
    <source>
        <dbReference type="Proteomes" id="UP001152888"/>
    </source>
</evidence>
<dbReference type="PROSITE" id="PS00217">
    <property type="entry name" value="SUGAR_TRANSPORT_2"/>
    <property type="match status" value="1"/>
</dbReference>
<evidence type="ECO:0000259" key="9">
    <source>
        <dbReference type="PROSITE" id="PS50850"/>
    </source>
</evidence>
<dbReference type="InterPro" id="IPR020846">
    <property type="entry name" value="MFS_dom"/>
</dbReference>
<dbReference type="OrthoDB" id="4142200at2759"/>
<dbReference type="GO" id="GO:0005886">
    <property type="term" value="C:plasma membrane"/>
    <property type="evidence" value="ECO:0007669"/>
    <property type="project" value="UniProtKB-SubCell"/>
</dbReference>
<feature type="transmembrane region" description="Helical" evidence="8">
    <location>
        <begin position="316"/>
        <end position="338"/>
    </location>
</feature>
<dbReference type="InterPro" id="IPR036259">
    <property type="entry name" value="MFS_trans_sf"/>
</dbReference>
<feature type="transmembrane region" description="Helical" evidence="8">
    <location>
        <begin position="140"/>
        <end position="159"/>
    </location>
</feature>
<dbReference type="InterPro" id="IPR005828">
    <property type="entry name" value="MFS_sugar_transport-like"/>
</dbReference>
<gene>
    <name evidence="10" type="ORF">ACAOBT_LOCUS15881</name>
</gene>
<dbReference type="AlphaFoldDB" id="A0A9P0L4J6"/>
<dbReference type="Pfam" id="PF00083">
    <property type="entry name" value="Sugar_tr"/>
    <property type="match status" value="1"/>
</dbReference>
<feature type="transmembrane region" description="Helical" evidence="8">
    <location>
        <begin position="285"/>
        <end position="304"/>
    </location>
</feature>
<evidence type="ECO:0000256" key="2">
    <source>
        <dbReference type="ARBA" id="ARBA00022475"/>
    </source>
</evidence>
<feature type="transmembrane region" description="Helical" evidence="8">
    <location>
        <begin position="55"/>
        <end position="75"/>
    </location>
</feature>
<dbReference type="PRINTS" id="PR00171">
    <property type="entry name" value="SUGRTRNSPORT"/>
</dbReference>
<dbReference type="PANTHER" id="PTHR48021:SF47">
    <property type="entry name" value="GH17672P"/>
    <property type="match status" value="1"/>
</dbReference>